<accession>A0A543J4H0</accession>
<feature type="transmembrane region" description="Helical" evidence="9">
    <location>
        <begin position="6"/>
        <end position="29"/>
    </location>
</feature>
<proteinExistence type="inferred from homology"/>
<name>A0A543J4H0_9ACTN</name>
<evidence type="ECO:0000256" key="8">
    <source>
        <dbReference type="ARBA" id="ARBA00037998"/>
    </source>
</evidence>
<dbReference type="CDD" id="cd06582">
    <property type="entry name" value="TM_PBP1_LivH_like"/>
    <property type="match status" value="1"/>
</dbReference>
<dbReference type="AlphaFoldDB" id="A0A543J4H0"/>
<dbReference type="Pfam" id="PF02653">
    <property type="entry name" value="BPD_transp_2"/>
    <property type="match status" value="1"/>
</dbReference>
<feature type="transmembrane region" description="Helical" evidence="9">
    <location>
        <begin position="188"/>
        <end position="211"/>
    </location>
</feature>
<evidence type="ECO:0000256" key="6">
    <source>
        <dbReference type="ARBA" id="ARBA00022989"/>
    </source>
</evidence>
<keyword evidence="11" id="KW-1185">Reference proteome</keyword>
<dbReference type="PANTHER" id="PTHR11795">
    <property type="entry name" value="BRANCHED-CHAIN AMINO ACID TRANSPORT SYSTEM PERMEASE PROTEIN LIVH"/>
    <property type="match status" value="1"/>
</dbReference>
<dbReference type="Proteomes" id="UP000319213">
    <property type="component" value="Unassembled WGS sequence"/>
</dbReference>
<keyword evidence="3" id="KW-1003">Cell membrane</keyword>
<reference evidence="10 11" key="1">
    <citation type="submission" date="2019-06" db="EMBL/GenBank/DDBJ databases">
        <title>Sequencing the genomes of 1000 actinobacteria strains.</title>
        <authorList>
            <person name="Klenk H.-P."/>
        </authorList>
    </citation>
    <scope>NUCLEOTIDE SEQUENCE [LARGE SCALE GENOMIC DNA]</scope>
    <source>
        <strain evidence="10 11">DSM 43186</strain>
    </source>
</reference>
<dbReference type="Gene3D" id="1.10.3470.10">
    <property type="entry name" value="ABC transporter involved in vitamin B12 uptake, BtuC"/>
    <property type="match status" value="1"/>
</dbReference>
<dbReference type="GO" id="GO:0022857">
    <property type="term" value="F:transmembrane transporter activity"/>
    <property type="evidence" value="ECO:0007669"/>
    <property type="project" value="InterPro"/>
</dbReference>
<evidence type="ECO:0000256" key="5">
    <source>
        <dbReference type="ARBA" id="ARBA00022970"/>
    </source>
</evidence>
<feature type="transmembrane region" description="Helical" evidence="9">
    <location>
        <begin position="223"/>
        <end position="250"/>
    </location>
</feature>
<evidence type="ECO:0000256" key="7">
    <source>
        <dbReference type="ARBA" id="ARBA00023136"/>
    </source>
</evidence>
<dbReference type="GO" id="GO:0005886">
    <property type="term" value="C:plasma membrane"/>
    <property type="evidence" value="ECO:0007669"/>
    <property type="project" value="UniProtKB-SubCell"/>
</dbReference>
<organism evidence="10 11">
    <name type="scientific">Thermopolyspora flexuosa</name>
    <dbReference type="NCBI Taxonomy" id="103836"/>
    <lineage>
        <taxon>Bacteria</taxon>
        <taxon>Bacillati</taxon>
        <taxon>Actinomycetota</taxon>
        <taxon>Actinomycetes</taxon>
        <taxon>Streptosporangiales</taxon>
        <taxon>Streptosporangiaceae</taxon>
        <taxon>Thermopolyspora</taxon>
    </lineage>
</organism>
<dbReference type="RefSeq" id="WP_142261418.1">
    <property type="nucleotide sequence ID" value="NZ_BMPV01000002.1"/>
</dbReference>
<evidence type="ECO:0000256" key="4">
    <source>
        <dbReference type="ARBA" id="ARBA00022692"/>
    </source>
</evidence>
<evidence type="ECO:0000256" key="1">
    <source>
        <dbReference type="ARBA" id="ARBA00004651"/>
    </source>
</evidence>
<dbReference type="EMBL" id="VFPQ01000001">
    <property type="protein sequence ID" value="TQM77736.1"/>
    <property type="molecule type" value="Genomic_DNA"/>
</dbReference>
<feature type="transmembrane region" description="Helical" evidence="9">
    <location>
        <begin position="95"/>
        <end position="114"/>
    </location>
</feature>
<dbReference type="InterPro" id="IPR052157">
    <property type="entry name" value="BCAA_transport_permease"/>
</dbReference>
<feature type="transmembrane region" description="Helical" evidence="9">
    <location>
        <begin position="34"/>
        <end position="53"/>
    </location>
</feature>
<keyword evidence="5" id="KW-0029">Amino-acid transport</keyword>
<evidence type="ECO:0000313" key="11">
    <source>
        <dbReference type="Proteomes" id="UP000319213"/>
    </source>
</evidence>
<feature type="transmembrane region" description="Helical" evidence="9">
    <location>
        <begin position="140"/>
        <end position="159"/>
    </location>
</feature>
<keyword evidence="6 9" id="KW-1133">Transmembrane helix</keyword>
<keyword evidence="2" id="KW-0813">Transport</keyword>
<comment type="subcellular location">
    <subcellularLocation>
        <location evidence="1">Cell membrane</location>
        <topology evidence="1">Multi-pass membrane protein</topology>
    </subcellularLocation>
</comment>
<protein>
    <submittedName>
        <fullName evidence="10">Amino acid/amide ABC transporter membrane protein 1 (HAAT family)</fullName>
    </submittedName>
</protein>
<sequence length="291" mass="30386">MSNFVALLFSGLTLGAIYTLVSLGIVILYKATGIVNAAQFGLVGLGAYLAFWASTDLGLPLVAAYLLSIAVMALVGVGLERLAYAPLRSRPVDSVFLSTLAGGFAFVGLIVLWYDAEPRSLASPFGLETVEILGAPVPKHSLFVIVVCAIAVAALSWAFNRTRMGRQVRALAFDRDAARLQGIPVNRLSIITFALASAMAGLAGTLLGPVAALTPEMGLSPMLFAFGAAIIGGFGRFGGVVAGAVLLGLVEQFGGGYISTNWREVFPFAAMLLIIAFRPEGLFGGEARARL</sequence>
<evidence type="ECO:0000256" key="2">
    <source>
        <dbReference type="ARBA" id="ARBA00022448"/>
    </source>
</evidence>
<comment type="caution">
    <text evidence="10">The sequence shown here is derived from an EMBL/GenBank/DDBJ whole genome shotgun (WGS) entry which is preliminary data.</text>
</comment>
<keyword evidence="4 9" id="KW-0812">Transmembrane</keyword>
<dbReference type="OrthoDB" id="3572933at2"/>
<comment type="similarity">
    <text evidence="8">Belongs to the binding-protein-dependent transport system permease family. LivHM subfamily.</text>
</comment>
<evidence type="ECO:0000256" key="3">
    <source>
        <dbReference type="ARBA" id="ARBA00022475"/>
    </source>
</evidence>
<gene>
    <name evidence="10" type="ORF">FHX40_4507</name>
</gene>
<evidence type="ECO:0000256" key="9">
    <source>
        <dbReference type="SAM" id="Phobius"/>
    </source>
</evidence>
<evidence type="ECO:0000313" key="10">
    <source>
        <dbReference type="EMBL" id="TQM77736.1"/>
    </source>
</evidence>
<feature type="transmembrane region" description="Helical" evidence="9">
    <location>
        <begin position="59"/>
        <end position="83"/>
    </location>
</feature>
<dbReference type="InterPro" id="IPR037294">
    <property type="entry name" value="ABC_BtuC-like"/>
</dbReference>
<dbReference type="PANTHER" id="PTHR11795:SF450">
    <property type="entry name" value="ABC TRANSPORTER PERMEASE PROTEIN"/>
    <property type="match status" value="1"/>
</dbReference>
<dbReference type="InterPro" id="IPR001851">
    <property type="entry name" value="ABC_transp_permease"/>
</dbReference>
<keyword evidence="7 9" id="KW-0472">Membrane</keyword>
<dbReference type="GO" id="GO:0006865">
    <property type="term" value="P:amino acid transport"/>
    <property type="evidence" value="ECO:0007669"/>
    <property type="project" value="UniProtKB-KW"/>
</dbReference>